<evidence type="ECO:0000313" key="2">
    <source>
        <dbReference type="EMBL" id="KGQ07698.1"/>
    </source>
</evidence>
<gene>
    <name evidence="2" type="ORF">BBAD15_g6982</name>
</gene>
<feature type="domain" description="DUF7587" evidence="1">
    <location>
        <begin position="40"/>
        <end position="146"/>
    </location>
</feature>
<comment type="caution">
    <text evidence="2">The sequence shown here is derived from an EMBL/GenBank/DDBJ whole genome shotgun (WGS) entry which is preliminary data.</text>
</comment>
<protein>
    <recommendedName>
        <fullName evidence="1">DUF7587 domain-containing protein</fullName>
    </recommendedName>
</protein>
<reference evidence="2 3" key="1">
    <citation type="submission" date="2012-10" db="EMBL/GenBank/DDBJ databases">
        <title>Genome sequencing and analysis of entomopathogenic fungi Beauveria bassiana D1-5.</title>
        <authorList>
            <person name="Li Q."/>
            <person name="Wang L."/>
            <person name="Zhang Z."/>
            <person name="Wang Q."/>
            <person name="Ren J."/>
            <person name="Wang M."/>
            <person name="Xu W."/>
            <person name="Wang J."/>
            <person name="Lu Y."/>
            <person name="Du Q."/>
            <person name="Sun Z."/>
        </authorList>
    </citation>
    <scope>NUCLEOTIDE SEQUENCE [LARGE SCALE GENOMIC DNA]</scope>
    <source>
        <strain evidence="2 3">D1-5</strain>
    </source>
</reference>
<dbReference type="InterPro" id="IPR056009">
    <property type="entry name" value="DUF7587"/>
</dbReference>
<evidence type="ECO:0000259" key="1">
    <source>
        <dbReference type="Pfam" id="PF24494"/>
    </source>
</evidence>
<sequence length="155" mass="17557">MGRSEYNVDVFYVSPGGYQDVAKPGEGITAAGKDEIDLELKRSSKEEVKRCLERHWNNEDSSPLLSTYENEDHAYEIASRFLREGHTVTIVVIHLANIAGKGFTWRKARPLIESLGLKILPGKIYRYSESERLFVHHIPDAAITEARQLTQDVIS</sequence>
<dbReference type="Proteomes" id="UP000030106">
    <property type="component" value="Unassembled WGS sequence"/>
</dbReference>
<dbReference type="HOGENOM" id="CLU_1796110_0_0_1"/>
<accession>A0A0A2VJF3</accession>
<dbReference type="EMBL" id="ANFO01000655">
    <property type="protein sequence ID" value="KGQ07698.1"/>
    <property type="molecule type" value="Genomic_DNA"/>
</dbReference>
<proteinExistence type="predicted"/>
<dbReference type="Pfam" id="PF24494">
    <property type="entry name" value="DUF7587"/>
    <property type="match status" value="1"/>
</dbReference>
<name>A0A0A2VJF3_BEABA</name>
<dbReference type="eggNOG" id="ENOG502T5FF">
    <property type="taxonomic scope" value="Eukaryota"/>
</dbReference>
<evidence type="ECO:0000313" key="3">
    <source>
        <dbReference type="Proteomes" id="UP000030106"/>
    </source>
</evidence>
<dbReference type="AlphaFoldDB" id="A0A0A2VJF3"/>
<organism evidence="2 3">
    <name type="scientific">Beauveria bassiana D1-5</name>
    <dbReference type="NCBI Taxonomy" id="1245745"/>
    <lineage>
        <taxon>Eukaryota</taxon>
        <taxon>Fungi</taxon>
        <taxon>Dikarya</taxon>
        <taxon>Ascomycota</taxon>
        <taxon>Pezizomycotina</taxon>
        <taxon>Sordariomycetes</taxon>
        <taxon>Hypocreomycetidae</taxon>
        <taxon>Hypocreales</taxon>
        <taxon>Cordycipitaceae</taxon>
        <taxon>Beauveria</taxon>
    </lineage>
</organism>